<name>A0A0R0CFS8_9GAMM</name>
<keyword evidence="3" id="KW-1185">Reference proteome</keyword>
<proteinExistence type="predicted"/>
<dbReference type="STRING" id="405444.ABB26_05055"/>
<protein>
    <recommendedName>
        <fullName evidence="1">dATP/dGTP diphosphohydrolase N-terminal domain-containing protein</fullName>
    </recommendedName>
</protein>
<reference evidence="2 3" key="1">
    <citation type="submission" date="2015-05" db="EMBL/GenBank/DDBJ databases">
        <title>Genome sequencing and analysis of members of genus Stenotrophomonas.</title>
        <authorList>
            <person name="Patil P.P."/>
            <person name="Midha S."/>
            <person name="Patil P.B."/>
        </authorList>
    </citation>
    <scope>NUCLEOTIDE SEQUENCE [LARGE SCALE GENOMIC DNA]</scope>
    <source>
        <strain evidence="2 3">DSM 18929</strain>
    </source>
</reference>
<dbReference type="RefSeq" id="WP_057632559.1">
    <property type="nucleotide sequence ID" value="NZ_LDJI01000009.1"/>
</dbReference>
<dbReference type="PATRIC" id="fig|405444.3.peg.3721"/>
<organism evidence="2 3">
    <name type="scientific">Stenotrophomonas humi</name>
    <dbReference type="NCBI Taxonomy" id="405444"/>
    <lineage>
        <taxon>Bacteria</taxon>
        <taxon>Pseudomonadati</taxon>
        <taxon>Pseudomonadota</taxon>
        <taxon>Gammaproteobacteria</taxon>
        <taxon>Lysobacterales</taxon>
        <taxon>Lysobacteraceae</taxon>
        <taxon>Stenotrophomonas</taxon>
    </lineage>
</organism>
<evidence type="ECO:0000259" key="1">
    <source>
        <dbReference type="Pfam" id="PF18909"/>
    </source>
</evidence>
<dbReference type="OrthoDB" id="4569478at2"/>
<dbReference type="AlphaFoldDB" id="A0A0R0CFS8"/>
<gene>
    <name evidence="2" type="ORF">ABB26_05055</name>
</gene>
<evidence type="ECO:0000313" key="2">
    <source>
        <dbReference type="EMBL" id="KRG65178.1"/>
    </source>
</evidence>
<feature type="domain" description="dATP/dGTP diphosphohydrolase N-terminal" evidence="1">
    <location>
        <begin position="19"/>
        <end position="117"/>
    </location>
</feature>
<accession>A0A0R0CFS8</accession>
<dbReference type="EMBL" id="LDJI01000009">
    <property type="protein sequence ID" value="KRG65178.1"/>
    <property type="molecule type" value="Genomic_DNA"/>
</dbReference>
<dbReference type="InterPro" id="IPR044038">
    <property type="entry name" value="dATP/dGTP_diPOhydrolase_N"/>
</dbReference>
<evidence type="ECO:0000313" key="3">
    <source>
        <dbReference type="Proteomes" id="UP000050864"/>
    </source>
</evidence>
<comment type="caution">
    <text evidence="2">The sequence shown here is derived from an EMBL/GenBank/DDBJ whole genome shotgun (WGS) entry which is preliminary data.</text>
</comment>
<dbReference type="Proteomes" id="UP000050864">
    <property type="component" value="Unassembled WGS sequence"/>
</dbReference>
<sequence>MSSANVERVAEGQSYPDNNPKTAIGALKVPLHLVPPSAKHYLAMALADGAKKYGPYNWRDAAISISVYKAALERHMDAFWDGEDVAPDSGVHHVAHAMACCALILDAMSVGKLHDDRPTAGAVADLQREYARP</sequence>
<dbReference type="Pfam" id="PF18909">
    <property type="entry name" value="dGTP_diPhyd_N"/>
    <property type="match status" value="1"/>
</dbReference>